<organism evidence="2 4">
    <name type="scientific">Mycolicibacterium conceptionense</name>
    <dbReference type="NCBI Taxonomy" id="451644"/>
    <lineage>
        <taxon>Bacteria</taxon>
        <taxon>Bacillati</taxon>
        <taxon>Actinomycetota</taxon>
        <taxon>Actinomycetes</taxon>
        <taxon>Mycobacteriales</taxon>
        <taxon>Mycobacteriaceae</taxon>
        <taxon>Mycolicibacterium</taxon>
    </lineage>
</organism>
<dbReference type="Proteomes" id="UP000037594">
    <property type="component" value="Unassembled WGS sequence"/>
</dbReference>
<gene>
    <name evidence="3" type="ORF">A5726_15495</name>
    <name evidence="2" type="ORF">ACT17_06785</name>
</gene>
<evidence type="ECO:0000313" key="3">
    <source>
        <dbReference type="EMBL" id="OBF21028.1"/>
    </source>
</evidence>
<dbReference type="InterPro" id="IPR029068">
    <property type="entry name" value="Glyas_Bleomycin-R_OHBP_Dase"/>
</dbReference>
<protein>
    <recommendedName>
        <fullName evidence="1">Glyoxalase-like domain-containing protein</fullName>
    </recommendedName>
</protein>
<dbReference type="SUPFAM" id="SSF54593">
    <property type="entry name" value="Glyoxalase/Bleomycin resistance protein/Dihydroxybiphenyl dioxygenase"/>
    <property type="match status" value="1"/>
</dbReference>
<dbReference type="EMBL" id="LFOD01000004">
    <property type="protein sequence ID" value="KMV19153.1"/>
    <property type="molecule type" value="Genomic_DNA"/>
</dbReference>
<dbReference type="PATRIC" id="fig|451644.5.peg.1395"/>
<reference evidence="3 5" key="2">
    <citation type="submission" date="2016-06" db="EMBL/GenBank/DDBJ databases">
        <authorList>
            <person name="Kjaerup R.B."/>
            <person name="Dalgaard T.S."/>
            <person name="Juul-Madsen H.R."/>
        </authorList>
    </citation>
    <scope>NUCLEOTIDE SEQUENCE [LARGE SCALE GENOMIC DNA]</scope>
    <source>
        <strain evidence="3 5">ACS1953</strain>
    </source>
</reference>
<dbReference type="OrthoDB" id="3212826at2"/>
<accession>A0A0J8UCB2</accession>
<dbReference type="Pfam" id="PF18029">
    <property type="entry name" value="Glyoxalase_6"/>
    <property type="match status" value="1"/>
</dbReference>
<evidence type="ECO:0000313" key="4">
    <source>
        <dbReference type="Proteomes" id="UP000037594"/>
    </source>
</evidence>
<dbReference type="RefSeq" id="WP_019346263.1">
    <property type="nucleotide sequence ID" value="NZ_AGSZ01000370.1"/>
</dbReference>
<dbReference type="AlphaFoldDB" id="A0A0J8UCB2"/>
<reference evidence="2 4" key="1">
    <citation type="submission" date="2015-06" db="EMBL/GenBank/DDBJ databases">
        <title>Genome sequence of Mycobacterium conceptionense strain MLE.</title>
        <authorList>
            <person name="Greninger A.L."/>
            <person name="Cunningham G."/>
            <person name="Chiu C.Y."/>
            <person name="Miller S."/>
        </authorList>
    </citation>
    <scope>NUCLEOTIDE SEQUENCE [LARGE SCALE GENOMIC DNA]</scope>
    <source>
        <strain evidence="2 4">MLE</strain>
    </source>
</reference>
<sequence>MAAVRHFQVTFDCADPEQVAQFWCAVLGYVVPPPPPGFDTWADFDRNLPQELQGSMFACQDPSGLGPRLFFQRVPEAKTVKNRVHLDVRVGEGLVGLERVEALEAECARLVALGAVRVRLIPADGIDESFIVMQDVEGNEFCLD</sequence>
<evidence type="ECO:0000313" key="2">
    <source>
        <dbReference type="EMBL" id="KMV19153.1"/>
    </source>
</evidence>
<evidence type="ECO:0000313" key="5">
    <source>
        <dbReference type="Proteomes" id="UP000093779"/>
    </source>
</evidence>
<dbReference type="Gene3D" id="3.10.180.10">
    <property type="entry name" value="2,3-Dihydroxybiphenyl 1,2-Dioxygenase, domain 1"/>
    <property type="match status" value="1"/>
</dbReference>
<dbReference type="PANTHER" id="PTHR35908:SF1">
    <property type="entry name" value="CONSERVED PROTEIN"/>
    <property type="match status" value="1"/>
</dbReference>
<dbReference type="InterPro" id="IPR041581">
    <property type="entry name" value="Glyoxalase_6"/>
</dbReference>
<dbReference type="CDD" id="cd06587">
    <property type="entry name" value="VOC"/>
    <property type="match status" value="1"/>
</dbReference>
<comment type="caution">
    <text evidence="2">The sequence shown here is derived from an EMBL/GenBank/DDBJ whole genome shotgun (WGS) entry which is preliminary data.</text>
</comment>
<feature type="domain" description="Glyoxalase-like" evidence="1">
    <location>
        <begin position="8"/>
        <end position="143"/>
    </location>
</feature>
<evidence type="ECO:0000259" key="1">
    <source>
        <dbReference type="Pfam" id="PF18029"/>
    </source>
</evidence>
<name>A0A0J8UCB2_9MYCO</name>
<proteinExistence type="predicted"/>
<dbReference type="PANTHER" id="PTHR35908">
    <property type="entry name" value="HYPOTHETICAL FUSION PROTEIN"/>
    <property type="match status" value="1"/>
</dbReference>
<dbReference type="Proteomes" id="UP000093779">
    <property type="component" value="Unassembled WGS sequence"/>
</dbReference>
<dbReference type="EMBL" id="LZHX01000051">
    <property type="protein sequence ID" value="OBF21028.1"/>
    <property type="molecule type" value="Genomic_DNA"/>
</dbReference>